<dbReference type="InterPro" id="IPR011727">
    <property type="entry name" value="CHP02117"/>
</dbReference>
<accession>A0A074L3N1</accession>
<dbReference type="Pfam" id="PF09601">
    <property type="entry name" value="DUF2459"/>
    <property type="match status" value="1"/>
</dbReference>
<sequence length="198" mass="22878">MVFISGRAQERTLAERHTVYVSSISWHTGVVIPAYALPDSLWGPQASFADTTYLEIGWGDADFFPNDRFNVWYALKAIFFPTASVLHVNPIFQPIASYYHDTDVVRISMNDDQLKGLSQFLIQEFKRDNQGRAIPEAEGFYPESQFYKSSSYYYFPNNSNVWAARAIRHAGFSLRPLWYQTTGWVLNKMEDFGQLMEQ</sequence>
<keyword evidence="2" id="KW-1185">Reference proteome</keyword>
<dbReference type="Proteomes" id="UP000027821">
    <property type="component" value="Unassembled WGS sequence"/>
</dbReference>
<dbReference type="EMBL" id="JMIH01000004">
    <property type="protein sequence ID" value="KEO75784.1"/>
    <property type="molecule type" value="Genomic_DNA"/>
</dbReference>
<comment type="caution">
    <text evidence="1">The sequence shown here is derived from an EMBL/GenBank/DDBJ whole genome shotgun (WGS) entry which is preliminary data.</text>
</comment>
<name>A0A074L3N1_9BACT</name>
<dbReference type="AlphaFoldDB" id="A0A074L3N1"/>
<evidence type="ECO:0000313" key="1">
    <source>
        <dbReference type="EMBL" id="KEO75784.1"/>
    </source>
</evidence>
<evidence type="ECO:0000313" key="2">
    <source>
        <dbReference type="Proteomes" id="UP000027821"/>
    </source>
</evidence>
<organism evidence="1 2">
    <name type="scientific">Anditalea andensis</name>
    <dbReference type="NCBI Taxonomy" id="1048983"/>
    <lineage>
        <taxon>Bacteria</taxon>
        <taxon>Pseudomonadati</taxon>
        <taxon>Bacteroidota</taxon>
        <taxon>Cytophagia</taxon>
        <taxon>Cytophagales</taxon>
        <taxon>Cytophagaceae</taxon>
        <taxon>Anditalea</taxon>
    </lineage>
</organism>
<proteinExistence type="predicted"/>
<dbReference type="RefSeq" id="WP_035068714.1">
    <property type="nucleotide sequence ID" value="NZ_JMIH01000004.1"/>
</dbReference>
<dbReference type="STRING" id="1048983.EL17_22425"/>
<evidence type="ECO:0008006" key="3">
    <source>
        <dbReference type="Google" id="ProtNLM"/>
    </source>
</evidence>
<reference evidence="1 2" key="1">
    <citation type="submission" date="2014-04" db="EMBL/GenBank/DDBJ databases">
        <title>Characterization and application of a salt tolerant electro-active bacterium.</title>
        <authorList>
            <person name="Yang L."/>
            <person name="Wei S."/>
            <person name="Tay Q.X.M."/>
        </authorList>
    </citation>
    <scope>NUCLEOTIDE SEQUENCE [LARGE SCALE GENOMIC DNA]</scope>
    <source>
        <strain evidence="1 2">LY1</strain>
    </source>
</reference>
<protein>
    <recommendedName>
        <fullName evidence="3">DUF2459 domain-containing protein</fullName>
    </recommendedName>
</protein>
<gene>
    <name evidence="1" type="ORF">EL17_22425</name>
</gene>